<dbReference type="OrthoDB" id="1933196at2759"/>
<dbReference type="Proteomes" id="UP000007305">
    <property type="component" value="Chromosome 1"/>
</dbReference>
<protein>
    <submittedName>
        <fullName evidence="2 3">Uncharacterized protein</fullName>
    </submittedName>
</protein>
<reference evidence="3" key="3">
    <citation type="submission" date="2021-05" db="UniProtKB">
        <authorList>
            <consortium name="EnsemblPlants"/>
        </authorList>
    </citation>
    <scope>IDENTIFICATION</scope>
    <source>
        <strain evidence="3">cv. B73</strain>
    </source>
</reference>
<dbReference type="PANTHER" id="PTHR35500">
    <property type="entry name" value="OS03G0108700 PROTEIN"/>
    <property type="match status" value="1"/>
</dbReference>
<dbReference type="AlphaFoldDB" id="A0A1D6JKP0"/>
<evidence type="ECO:0000256" key="1">
    <source>
        <dbReference type="SAM" id="MobiDB-lite"/>
    </source>
</evidence>
<evidence type="ECO:0000313" key="2">
    <source>
        <dbReference type="EMBL" id="ONL92747.1"/>
    </source>
</evidence>
<proteinExistence type="predicted"/>
<reference evidence="3" key="2">
    <citation type="submission" date="2019-07" db="EMBL/GenBank/DDBJ databases">
        <authorList>
            <person name="Seetharam A."/>
            <person name="Woodhouse M."/>
            <person name="Cannon E."/>
        </authorList>
    </citation>
    <scope>NUCLEOTIDE SEQUENCE [LARGE SCALE GENOMIC DNA]</scope>
    <source>
        <strain evidence="3">cv. B73</strain>
    </source>
</reference>
<dbReference type="ExpressionAtlas" id="A0A1D6JKP0">
    <property type="expression patterns" value="baseline and differential"/>
</dbReference>
<accession>A0A1D6JKP0</accession>
<dbReference type="SMR" id="A0A1D6JKP0"/>
<reference evidence="2 4" key="1">
    <citation type="submission" date="2015-12" db="EMBL/GenBank/DDBJ databases">
        <title>Update maize B73 reference genome by single molecule sequencing technologies.</title>
        <authorList>
            <consortium name="Maize Genome Sequencing Project"/>
            <person name="Ware D."/>
        </authorList>
    </citation>
    <scope>NUCLEOTIDE SEQUENCE [LARGE SCALE GENOMIC DNA]</scope>
    <source>
        <strain evidence="4">cv. B73</strain>
        <tissue evidence="2">Seedling</tissue>
    </source>
</reference>
<dbReference type="Gramene" id="Zm00001eb000680_T001">
    <property type="protein sequence ID" value="Zm00001eb000680_P001"/>
    <property type="gene ID" value="Zm00001eb000680"/>
</dbReference>
<dbReference type="IntAct" id="A0A1D6JKP0">
    <property type="interactions" value="2"/>
</dbReference>
<evidence type="ECO:0000313" key="4">
    <source>
        <dbReference type="Proteomes" id="UP000007305"/>
    </source>
</evidence>
<dbReference type="EMBL" id="CM007647">
    <property type="protein sequence ID" value="ONL92747.1"/>
    <property type="molecule type" value="Genomic_DNA"/>
</dbReference>
<keyword evidence="4" id="KW-1185">Reference proteome</keyword>
<evidence type="ECO:0000313" key="3">
    <source>
        <dbReference type="EnsemblPlants" id="Zm00001eb000680_P001"/>
    </source>
</evidence>
<sequence>MEAGRESSKAKRARAAMSNEDDTTSQGNAGGGAAASAAETEGDEMAVVAAEAEAEADEQVGSAETEEHIQRILLAIDNYTRQVSDMLDAGRALFKDLAADFEDRLCSYDPQGEGGAVGGGDPGAARPRRRQRAGPRPPPQRPAAPPPHRPRLTDRPIHPDLSSNNLPAHHCCLSRMIVLYYACVHI</sequence>
<feature type="compositionally biased region" description="Pro residues" evidence="1">
    <location>
        <begin position="135"/>
        <end position="147"/>
    </location>
</feature>
<gene>
    <name evidence="3" type="primary">LOC103630678</name>
    <name evidence="2" type="ORF">ZEAMMB73_Zm00001d027315</name>
</gene>
<feature type="compositionally biased region" description="Gly residues" evidence="1">
    <location>
        <begin position="112"/>
        <end position="122"/>
    </location>
</feature>
<feature type="region of interest" description="Disordered" evidence="1">
    <location>
        <begin position="109"/>
        <end position="160"/>
    </location>
</feature>
<feature type="region of interest" description="Disordered" evidence="1">
    <location>
        <begin position="1"/>
        <end position="65"/>
    </location>
</feature>
<dbReference type="PANTHER" id="PTHR35500:SF1">
    <property type="entry name" value="OS03G0108700 PROTEIN"/>
    <property type="match status" value="1"/>
</dbReference>
<name>A0A1D6JKP0_MAIZE</name>
<dbReference type="EnsemblPlants" id="Zm00001eb000680_T001">
    <property type="protein sequence ID" value="Zm00001eb000680_P001"/>
    <property type="gene ID" value="Zm00001eb000680"/>
</dbReference>
<organism evidence="2">
    <name type="scientific">Zea mays</name>
    <name type="common">Maize</name>
    <dbReference type="NCBI Taxonomy" id="4577"/>
    <lineage>
        <taxon>Eukaryota</taxon>
        <taxon>Viridiplantae</taxon>
        <taxon>Streptophyta</taxon>
        <taxon>Embryophyta</taxon>
        <taxon>Tracheophyta</taxon>
        <taxon>Spermatophyta</taxon>
        <taxon>Magnoliopsida</taxon>
        <taxon>Liliopsida</taxon>
        <taxon>Poales</taxon>
        <taxon>Poaceae</taxon>
        <taxon>PACMAD clade</taxon>
        <taxon>Panicoideae</taxon>
        <taxon>Andropogonodae</taxon>
        <taxon>Andropogoneae</taxon>
        <taxon>Tripsacinae</taxon>
        <taxon>Zea</taxon>
    </lineage>
</organism>